<protein>
    <recommendedName>
        <fullName evidence="4">NACHT domain-containing protein</fullName>
    </recommendedName>
</protein>
<keyword evidence="2 3" id="KW-0040">ANK repeat</keyword>
<evidence type="ECO:0000313" key="6">
    <source>
        <dbReference type="Proteomes" id="UP000756346"/>
    </source>
</evidence>
<accession>A0A9P8YB07</accession>
<dbReference type="EMBL" id="JAGTJQ010000004">
    <property type="protein sequence ID" value="KAH7033044.1"/>
    <property type="molecule type" value="Genomic_DNA"/>
</dbReference>
<reference evidence="5" key="1">
    <citation type="journal article" date="2021" name="Nat. Commun.">
        <title>Genetic determinants of endophytism in the Arabidopsis root mycobiome.</title>
        <authorList>
            <person name="Mesny F."/>
            <person name="Miyauchi S."/>
            <person name="Thiergart T."/>
            <person name="Pickel B."/>
            <person name="Atanasova L."/>
            <person name="Karlsson M."/>
            <person name="Huettel B."/>
            <person name="Barry K.W."/>
            <person name="Haridas S."/>
            <person name="Chen C."/>
            <person name="Bauer D."/>
            <person name="Andreopoulos W."/>
            <person name="Pangilinan J."/>
            <person name="LaButti K."/>
            <person name="Riley R."/>
            <person name="Lipzen A."/>
            <person name="Clum A."/>
            <person name="Drula E."/>
            <person name="Henrissat B."/>
            <person name="Kohler A."/>
            <person name="Grigoriev I.V."/>
            <person name="Martin F.M."/>
            <person name="Hacquard S."/>
        </authorList>
    </citation>
    <scope>NUCLEOTIDE SEQUENCE</scope>
    <source>
        <strain evidence="5">MPI-CAGE-CH-0230</strain>
    </source>
</reference>
<dbReference type="PROSITE" id="PS50088">
    <property type="entry name" value="ANK_REPEAT"/>
    <property type="match status" value="2"/>
</dbReference>
<dbReference type="PRINTS" id="PR01415">
    <property type="entry name" value="ANKYRIN"/>
</dbReference>
<dbReference type="SUPFAM" id="SSF48403">
    <property type="entry name" value="Ankyrin repeat"/>
    <property type="match status" value="1"/>
</dbReference>
<evidence type="ECO:0000256" key="1">
    <source>
        <dbReference type="ARBA" id="ARBA00022737"/>
    </source>
</evidence>
<dbReference type="Gene3D" id="1.25.40.20">
    <property type="entry name" value="Ankyrin repeat-containing domain"/>
    <property type="match status" value="2"/>
</dbReference>
<dbReference type="InterPro" id="IPR056884">
    <property type="entry name" value="NPHP3-like_N"/>
</dbReference>
<evidence type="ECO:0000256" key="2">
    <source>
        <dbReference type="ARBA" id="ARBA00023043"/>
    </source>
</evidence>
<dbReference type="PROSITE" id="PS50297">
    <property type="entry name" value="ANK_REP_REGION"/>
    <property type="match status" value="1"/>
</dbReference>
<feature type="domain" description="NACHT" evidence="4">
    <location>
        <begin position="460"/>
        <end position="607"/>
    </location>
</feature>
<dbReference type="PROSITE" id="PS50837">
    <property type="entry name" value="NACHT"/>
    <property type="match status" value="1"/>
</dbReference>
<proteinExistence type="predicted"/>
<evidence type="ECO:0000313" key="5">
    <source>
        <dbReference type="EMBL" id="KAH7033044.1"/>
    </source>
</evidence>
<dbReference type="Proteomes" id="UP000756346">
    <property type="component" value="Unassembled WGS sequence"/>
</dbReference>
<dbReference type="InterPro" id="IPR002110">
    <property type="entry name" value="Ankyrin_rpt"/>
</dbReference>
<dbReference type="GeneID" id="70177311"/>
<dbReference type="Gene3D" id="3.40.50.1820">
    <property type="entry name" value="alpha/beta hydrolase"/>
    <property type="match status" value="1"/>
</dbReference>
<sequence>MINSSFFKTFRARVGHRMSSFLSNPCLSPSCSFALAPCLTQTAPLSSSPDDMLNRIKNKLRGEREPPSAPQHHDPSFAFATRAPATPQVIEGHLSHRVPQPDPTPSGTTRALVPAGNQIGLFPIDENKAGHDCGAEPVDIIAIHGLNGHPYTTWTHDTGSMWLRDALPKYMPGCHVYTFGYASKWAANQSVATVPDFARSLLDALRNLREKMGETRRSTIFVCHSLGGIVCKQALVFAHMDQKRYGDVLDSTIGVVFLGTPHCGSNLADLGVVLGRFVNILSATGTMGVISNPIKRDLFDALTYDSESLQELDISVRHLLGKIMVISFYETLPLPPLKTPVVSRQSAILGLPDEDILPLNLNHRDMCRFACETSECRSVCQAIRRIQTSVESRRARTAVSQSRDSSTSSFNNLERSCMKLFSHFDLRDYKSRLPLPVHGTCAWIRSHPLFVSWVEKAKSTVLWLTGHSGCGKTILSYSVATRLEEGNQHVLMYFCDKKITSQQDGRAILTGLIFQLVHRHRRLIRHIRREFEVCGARMVDSFATLWSVFNNMIKELKGESVYVVIDALDECETSSCKTLLGAIRELIDSSSSQEKNKTVKFLLTSRPMVHLLGGSGAAREGLLEIDNGELGYADDVRQFIHQRVDEVAEKHGCSEHTKRHLLEAMLSKSGNTFLWTHMVLTSLEDSLLASAADFDSILATLPPSLESTYSSFLAKIAKGNLTNAHRLLGLILGSSRSLRLEEINCAFTITSYHQNSSELLRDCQPAIARTIQGIVGPLVRLSGEKVSLVHQSVREFLLQPGDDSSHSGFYESCPGMPVISVKSAALQMANACILYLLLGDFQTPSSSSAPSPIDDTLRGSFGEGEKAPEFEEIWEQDTIGLELFQEPEAVEADLSKGLALRHPFYDYAATSWHHHYSVCEDIAPPELADSVITLLDVDALAGQTWRSYARSQAIDAATEFPQESCILVFASYLNLVGLTSDLLQHSQASQEEKDEALFWSASRGHGRVVSLLLDAGADPEYHGVERQTALLTSAASGHLECARQLVASGRSDVNVSGKAGRTALSLAAGNGHHDVVKYLLKNGSTAAGLGDRTGATPFIWASGRGHLAILSTLAKDPRVDVNSQDSNGRTALSWAAGEGMEEVVSHLLKRIRGVDLNLQDKTGRTAFSWACGNGHVGVIRTLLQNPKLDRYQADHGLRNPISWAAARGHEGAIRILLANKPQGLEDKDIDGWNPMAWAVQNDAPAVVEALFDAGAKNLEEGPRTVLSWAMEYGHLAVVRMLLAKGADPETARDRIPPALSMGRFDLVNELSVALNKKASL</sequence>
<feature type="repeat" description="ANK" evidence="3">
    <location>
        <begin position="1059"/>
        <end position="1084"/>
    </location>
</feature>
<dbReference type="InterPro" id="IPR007111">
    <property type="entry name" value="NACHT_NTPase"/>
</dbReference>
<dbReference type="InterPro" id="IPR036770">
    <property type="entry name" value="Ankyrin_rpt-contain_sf"/>
</dbReference>
<dbReference type="SUPFAM" id="SSF52540">
    <property type="entry name" value="P-loop containing nucleoside triphosphate hydrolases"/>
    <property type="match status" value="1"/>
</dbReference>
<keyword evidence="1" id="KW-0677">Repeat</keyword>
<dbReference type="Pfam" id="PF24883">
    <property type="entry name" value="NPHP3_N"/>
    <property type="match status" value="1"/>
</dbReference>
<dbReference type="Gene3D" id="3.40.50.300">
    <property type="entry name" value="P-loop containing nucleotide triphosphate hydrolases"/>
    <property type="match status" value="1"/>
</dbReference>
<dbReference type="InterPro" id="IPR029058">
    <property type="entry name" value="AB_hydrolase_fold"/>
</dbReference>
<organism evidence="5 6">
    <name type="scientific">Microdochium trichocladiopsis</name>
    <dbReference type="NCBI Taxonomy" id="1682393"/>
    <lineage>
        <taxon>Eukaryota</taxon>
        <taxon>Fungi</taxon>
        <taxon>Dikarya</taxon>
        <taxon>Ascomycota</taxon>
        <taxon>Pezizomycotina</taxon>
        <taxon>Sordariomycetes</taxon>
        <taxon>Xylariomycetidae</taxon>
        <taxon>Xylariales</taxon>
        <taxon>Microdochiaceae</taxon>
        <taxon>Microdochium</taxon>
    </lineage>
</organism>
<evidence type="ECO:0000259" key="4">
    <source>
        <dbReference type="PROSITE" id="PS50837"/>
    </source>
</evidence>
<dbReference type="SMART" id="SM00248">
    <property type="entry name" value="ANK"/>
    <property type="match status" value="10"/>
</dbReference>
<evidence type="ECO:0000256" key="3">
    <source>
        <dbReference type="PROSITE-ProRule" id="PRU00023"/>
    </source>
</evidence>
<comment type="caution">
    <text evidence="5">The sequence shown here is derived from an EMBL/GenBank/DDBJ whole genome shotgun (WGS) entry which is preliminary data.</text>
</comment>
<dbReference type="InterPro" id="IPR027417">
    <property type="entry name" value="P-loop_NTPase"/>
</dbReference>
<dbReference type="Pfam" id="PF13637">
    <property type="entry name" value="Ank_4"/>
    <property type="match status" value="1"/>
</dbReference>
<dbReference type="InterPro" id="IPR050889">
    <property type="entry name" value="Dendritic_Spine_Reg/Scaffold"/>
</dbReference>
<dbReference type="PANTHER" id="PTHR24166">
    <property type="entry name" value="ROLLING PEBBLES, ISOFORM B"/>
    <property type="match status" value="1"/>
</dbReference>
<name>A0A9P8YB07_9PEZI</name>
<gene>
    <name evidence="5" type="ORF">B0I36DRAFT_104322</name>
</gene>
<keyword evidence="6" id="KW-1185">Reference proteome</keyword>
<dbReference type="SUPFAM" id="SSF53474">
    <property type="entry name" value="alpha/beta-Hydrolases"/>
    <property type="match status" value="1"/>
</dbReference>
<feature type="repeat" description="ANK" evidence="3">
    <location>
        <begin position="1261"/>
        <end position="1293"/>
    </location>
</feature>
<dbReference type="Pfam" id="PF12796">
    <property type="entry name" value="Ank_2"/>
    <property type="match status" value="2"/>
</dbReference>
<dbReference type="OrthoDB" id="163438at2759"/>
<dbReference type="PANTHER" id="PTHR24166:SF48">
    <property type="entry name" value="PROTEIN VAPYRIN"/>
    <property type="match status" value="1"/>
</dbReference>
<dbReference type="RefSeq" id="XP_046013876.1">
    <property type="nucleotide sequence ID" value="XM_046147765.1"/>
</dbReference>